<sequence>MAKETNVKLVTVSVFVATFMTAIEGTIVSTAMPTIVGSLHGMEIMNWVFSIYLLTNAMLTPIYGKLADKIGRKPVFMIGIIIFILGSSLCGFAQDMLTLIIARAIQGVGAGAILPVALTIIADMYTLDKRAKILGLN</sequence>
<keyword evidence="3 6" id="KW-0812">Transmembrane</keyword>
<comment type="subcellular location">
    <subcellularLocation>
        <location evidence="1">Cell membrane</location>
        <topology evidence="1">Multi-pass membrane protein</topology>
    </subcellularLocation>
</comment>
<keyword evidence="2" id="KW-0813">Transport</keyword>
<evidence type="ECO:0000256" key="2">
    <source>
        <dbReference type="ARBA" id="ARBA00022448"/>
    </source>
</evidence>
<dbReference type="Gene3D" id="1.20.1720.10">
    <property type="entry name" value="Multidrug resistance protein D"/>
    <property type="match status" value="1"/>
</dbReference>
<evidence type="ECO:0000259" key="7">
    <source>
        <dbReference type="PROSITE" id="PS50850"/>
    </source>
</evidence>
<dbReference type="RefSeq" id="WP_137274355.1">
    <property type="nucleotide sequence ID" value="NZ_SIYF01000425.1"/>
</dbReference>
<dbReference type="AlphaFoldDB" id="A0A4U3LBP1"/>
<dbReference type="InterPro" id="IPR020846">
    <property type="entry name" value="MFS_dom"/>
</dbReference>
<dbReference type="PANTHER" id="PTHR23501">
    <property type="entry name" value="MAJOR FACILITATOR SUPERFAMILY"/>
    <property type="match status" value="1"/>
</dbReference>
<feature type="transmembrane region" description="Helical" evidence="6">
    <location>
        <begin position="12"/>
        <end position="32"/>
    </location>
</feature>
<feature type="transmembrane region" description="Helical" evidence="6">
    <location>
        <begin position="100"/>
        <end position="122"/>
    </location>
</feature>
<evidence type="ECO:0000313" key="8">
    <source>
        <dbReference type="EMBL" id="TKK71247.1"/>
    </source>
</evidence>
<dbReference type="EMBL" id="SIYF01000425">
    <property type="protein sequence ID" value="TKK71247.1"/>
    <property type="molecule type" value="Genomic_DNA"/>
</dbReference>
<feature type="domain" description="Major facilitator superfamily (MFS) profile" evidence="7">
    <location>
        <begin position="10"/>
        <end position="137"/>
    </location>
</feature>
<proteinExistence type="predicted"/>
<organism evidence="8 9">
    <name type="scientific">Enterococcus faecalis</name>
    <name type="common">Streptococcus faecalis</name>
    <dbReference type="NCBI Taxonomy" id="1351"/>
    <lineage>
        <taxon>Bacteria</taxon>
        <taxon>Bacillati</taxon>
        <taxon>Bacillota</taxon>
        <taxon>Bacilli</taxon>
        <taxon>Lactobacillales</taxon>
        <taxon>Enterococcaceae</taxon>
        <taxon>Enterococcus</taxon>
    </lineage>
</organism>
<evidence type="ECO:0000256" key="5">
    <source>
        <dbReference type="ARBA" id="ARBA00023136"/>
    </source>
</evidence>
<accession>A0A4U3LBP1</accession>
<keyword evidence="5 6" id="KW-0472">Membrane</keyword>
<dbReference type="PROSITE" id="PS50850">
    <property type="entry name" value="MFS"/>
    <property type="match status" value="1"/>
</dbReference>
<evidence type="ECO:0000256" key="6">
    <source>
        <dbReference type="SAM" id="Phobius"/>
    </source>
</evidence>
<evidence type="ECO:0000313" key="9">
    <source>
        <dbReference type="Proteomes" id="UP000305511"/>
    </source>
</evidence>
<gene>
    <name evidence="8" type="ORF">EY666_14970</name>
</gene>
<keyword evidence="4 6" id="KW-1133">Transmembrane helix</keyword>
<dbReference type="InterPro" id="IPR036259">
    <property type="entry name" value="MFS_trans_sf"/>
</dbReference>
<dbReference type="GO" id="GO:0005886">
    <property type="term" value="C:plasma membrane"/>
    <property type="evidence" value="ECO:0007669"/>
    <property type="project" value="UniProtKB-SubCell"/>
</dbReference>
<reference evidence="8 9" key="1">
    <citation type="submission" date="2019-02" db="EMBL/GenBank/DDBJ databases">
        <title>Bacteria dissemination in different level of health care in South Africa: the effectiveness of infections prevention and control.</title>
        <authorList>
            <person name="Shobo C."/>
            <person name="Amoako D.G."/>
            <person name="Allam M."/>
            <person name="Ismail A."/>
            <person name="Bester L.A."/>
            <person name="Essack S.Y."/>
        </authorList>
    </citation>
    <scope>NUCLEOTIDE SEQUENCE [LARGE SCALE GENOMIC DNA]</scope>
    <source>
        <strain evidence="8 9">2SIL2</strain>
    </source>
</reference>
<feature type="transmembrane region" description="Helical" evidence="6">
    <location>
        <begin position="44"/>
        <end position="63"/>
    </location>
</feature>
<evidence type="ECO:0000256" key="4">
    <source>
        <dbReference type="ARBA" id="ARBA00022989"/>
    </source>
</evidence>
<dbReference type="InterPro" id="IPR011701">
    <property type="entry name" value="MFS"/>
</dbReference>
<name>A0A4U3LBP1_ENTFL</name>
<evidence type="ECO:0000256" key="1">
    <source>
        <dbReference type="ARBA" id="ARBA00004651"/>
    </source>
</evidence>
<feature type="non-terminal residue" evidence="8">
    <location>
        <position position="137"/>
    </location>
</feature>
<dbReference type="GO" id="GO:0022857">
    <property type="term" value="F:transmembrane transporter activity"/>
    <property type="evidence" value="ECO:0007669"/>
    <property type="project" value="InterPro"/>
</dbReference>
<dbReference type="PANTHER" id="PTHR23501:SF191">
    <property type="entry name" value="VACUOLAR BASIC AMINO ACID TRANSPORTER 4"/>
    <property type="match status" value="1"/>
</dbReference>
<dbReference type="Proteomes" id="UP000305511">
    <property type="component" value="Unassembled WGS sequence"/>
</dbReference>
<dbReference type="Pfam" id="PF07690">
    <property type="entry name" value="MFS_1"/>
    <property type="match status" value="1"/>
</dbReference>
<dbReference type="SUPFAM" id="SSF103473">
    <property type="entry name" value="MFS general substrate transporter"/>
    <property type="match status" value="1"/>
</dbReference>
<comment type="caution">
    <text evidence="8">The sequence shown here is derived from an EMBL/GenBank/DDBJ whole genome shotgun (WGS) entry which is preliminary data.</text>
</comment>
<evidence type="ECO:0000256" key="3">
    <source>
        <dbReference type="ARBA" id="ARBA00022692"/>
    </source>
</evidence>
<protein>
    <submittedName>
        <fullName evidence="8">MFS transporter</fullName>
    </submittedName>
</protein>
<feature type="transmembrane region" description="Helical" evidence="6">
    <location>
        <begin position="75"/>
        <end position="94"/>
    </location>
</feature>